<feature type="compositionally biased region" description="Basic and acidic residues" evidence="2">
    <location>
        <begin position="1159"/>
        <end position="1170"/>
    </location>
</feature>
<keyword evidence="1" id="KW-0175">Coiled coil</keyword>
<sequence length="1874" mass="206386">MNDNPRDSVEVDERADSEENPQKSPTDDDPQNDSYPSAAQEYGDRLESDSRVSNGPPASKGNTPSVVPPLVGLPTTERTVDMEKEGVKLPTYHLDDLFEWERMKCETPYYLQGDDSFETPEKQAERQALKVHPEVVAALEETWSYFAKDSQDHVTKEEYARVLIRICLVLVPELRGRQVVELIEEEWRQDSKGKDWIDHSEFFESFFQLADVWTPRIDGSAYADFLRKLFRRITIKKGRMKTDARLTKIKPKIIVKVLNKDLKAPDGEVQDQADAQRVDLIVSSESDGRCVAEWSKAEHKAVEAMVSAHMSGEKNYLDTLELREEVVHDCMEISQKEPVSTEWADFSNIAPLGAASRAFLESVFSKSMAAVLQRQQQISQQDEPSVDAGDTSQEPGEQEATDNTAMEPQAPHTVARRHFADYQSKSDLPVRISGVSEEELRPFKSIGLPVQMEGMPKLIRLKGAPPLLLNKQIAEQERLKDQTGAKPADTEEEEQNIYQLEDSEVALLQDLKAVEGDEMDLEELKKALLSSEEEMPPQPLPPPEPEPEPRAELKAEPQVEVVREPEPEEGATKEAQDAGAPEGSEGQAVAVTDEEQEASVEESVEEINDEEPYSQNEDTAMPQSVPMHRPPTFKSRVFHSLCEESLRQTRAKLFRRSIIIKGVGSVAVRSRSDFKNLPVARNSNGDNFEIDYESDKEFNFEETSLPMEFDQEVDPLISEEPVDEDPWPKAYLQSEKAPQEHTIMVTDEDEVAFAQEPRQAILIVGPNGPEKSRVAYKLATNLGLEWLQAEYLLSALCKIRRSLLTPLARRLTRMMRRGSRVPVLEALLLALEFMASKRSRTAGYVLELPNGDKQEINAFLRHLWDLSGRRRLNWPELLLRHARICEQRKRRRREERRRAILEKKNTEKREGENAEVPAVPGVAEGLESERDNEIRQLVNETVGGVIAVSGGPSISEPEQIAALAGLAVAKRGDRVGTDENGRGPVSKTSPELEIGKQESSSTGQTVQIPGANESSEAQDTVKRGGSAEKREKNVEPFQRSLPDDAQGEEKNDRGKRGRKAERWQAAIESAETLHEIEFLTAEEAETTEKPEPLEEAASVPAASAPKSDTEAHERSQFQSQDEADNNAAAVVTEVGEELKPAGDSAGPEADGSLKLTSSSDKDSHASERRISAGRSSSEGELNEDVAAPSSADPVSGPRENAATDEPAVNSSSSSSDALNDRGPATDGAEDEATEKSSQLSDVEAEPWLVEDGGSELSSSDSSNSDAEVDALYRLAAADPSQPQPNPLMDAFPGRAVFLQIDTKEGARTLMVDTTSGAVIDEFRTDTGDSGGSGDLTEGTGDSENAEELLFSMDADLLEELKKALPPNLSASSSFEEDLARLAEYRNQGLLSQRLLLQHLLQTLGPNRVVFYPTEEQEQEEGTSLESQVVMAGPRLAAALEFLSVRPVGEVAAVVPGAAEVQDLSELLIREETATEQADELGDDTEVSPEGQEGEAEGGDEGGAEEQTDTNSEDRDDGSSGTDTQPDGSATLTVPPSKYRMADDLWGESLLELLELQSGSTAAGDAAASESTSSAPETDEEETEEIEQQTTSASEELSQAMNQLLQRRWTAWGPYCPVSLKEEGKVLEGQKQFAVEFAGKLFLMADEEKLNKFIKDPKKYVDAPPSLPRTTNIYLFGPSYAGAAKQARLLSRTYGLIALDVGKEIAEGHRRKEEEKQRQLEEEERRKAEQLLQEELKKQQLREEEERRLMLAEDDPERLAAAFTGGLEGGSEPGNSPAAEGSAQGSAGITQLSPSTGSSGSNSGRANTANLMDSNREQVQTEPADATTEQNDGTKEVPFMTTDEEEDLLKKGQALGKRRNVETHIQQHCIMFPIN</sequence>
<feature type="compositionally biased region" description="Acidic residues" evidence="2">
    <location>
        <begin position="1576"/>
        <end position="1586"/>
    </location>
</feature>
<feature type="region of interest" description="Disordered" evidence="2">
    <location>
        <begin position="1560"/>
        <end position="1595"/>
    </location>
</feature>
<feature type="compositionally biased region" description="Low complexity" evidence="2">
    <location>
        <begin position="1560"/>
        <end position="1575"/>
    </location>
</feature>
<feature type="compositionally biased region" description="Basic and acidic residues" evidence="2">
    <location>
        <begin position="1019"/>
        <end position="1034"/>
    </location>
</feature>
<feature type="region of interest" description="Disordered" evidence="2">
    <location>
        <begin position="974"/>
        <end position="1267"/>
    </location>
</feature>
<feature type="region of interest" description="Disordered" evidence="2">
    <location>
        <begin position="1474"/>
        <end position="1535"/>
    </location>
</feature>
<feature type="region of interest" description="Disordered" evidence="2">
    <location>
        <begin position="1763"/>
        <end position="1843"/>
    </location>
</feature>
<reference evidence="3" key="2">
    <citation type="submission" date="2013-10" db="EMBL/GenBank/DDBJ databases">
        <authorList>
            <person name="Aslett M."/>
        </authorList>
    </citation>
    <scope>NUCLEOTIDE SEQUENCE [LARGE SCALE GENOMIC DNA]</scope>
    <source>
        <strain evidence="3">Houghton</strain>
    </source>
</reference>
<feature type="compositionally biased region" description="Polar residues" evidence="2">
    <location>
        <begin position="1782"/>
        <end position="1791"/>
    </location>
</feature>
<feature type="coiled-coil region" evidence="1">
    <location>
        <begin position="1702"/>
        <end position="1747"/>
    </location>
</feature>
<evidence type="ECO:0000313" key="4">
    <source>
        <dbReference type="Proteomes" id="UP000030754"/>
    </source>
</evidence>
<feature type="compositionally biased region" description="Low complexity" evidence="2">
    <location>
        <begin position="1792"/>
        <end position="1803"/>
    </location>
</feature>
<keyword evidence="4" id="KW-1185">Reference proteome</keyword>
<feature type="region of interest" description="Disordered" evidence="2">
    <location>
        <begin position="1321"/>
        <end position="1340"/>
    </location>
</feature>
<dbReference type="Gene3D" id="3.40.50.300">
    <property type="entry name" value="P-loop containing nucleotide triphosphate hydrolases"/>
    <property type="match status" value="1"/>
</dbReference>
<proteinExistence type="predicted"/>
<protein>
    <submittedName>
        <fullName evidence="3">Apical membrane antigen, putative</fullName>
    </submittedName>
</protein>
<feature type="compositionally biased region" description="Polar residues" evidence="2">
    <location>
        <begin position="613"/>
        <end position="622"/>
    </location>
</feature>
<feature type="region of interest" description="Disordered" evidence="2">
    <location>
        <begin position="478"/>
        <end position="498"/>
    </location>
</feature>
<gene>
    <name evidence="3" type="ORF">ENH_00047870</name>
</gene>
<evidence type="ECO:0000256" key="2">
    <source>
        <dbReference type="SAM" id="MobiDB-lite"/>
    </source>
</evidence>
<feature type="region of interest" description="Disordered" evidence="2">
    <location>
        <begin position="375"/>
        <end position="407"/>
    </location>
</feature>
<feature type="compositionally biased region" description="Polar residues" evidence="2">
    <location>
        <begin position="997"/>
        <end position="1018"/>
    </location>
</feature>
<dbReference type="Proteomes" id="UP000030754">
    <property type="component" value="Unassembled WGS sequence"/>
</dbReference>
<name>U6MZY0_9EIME</name>
<dbReference type="GeneID" id="25474939"/>
<feature type="compositionally biased region" description="Polar residues" evidence="2">
    <location>
        <begin position="1518"/>
        <end position="1533"/>
    </location>
</feature>
<organism evidence="3 4">
    <name type="scientific">Eimeria necatrix</name>
    <dbReference type="NCBI Taxonomy" id="51315"/>
    <lineage>
        <taxon>Eukaryota</taxon>
        <taxon>Sar</taxon>
        <taxon>Alveolata</taxon>
        <taxon>Apicomplexa</taxon>
        <taxon>Conoidasida</taxon>
        <taxon>Coccidia</taxon>
        <taxon>Eucoccidiorida</taxon>
        <taxon>Eimeriorina</taxon>
        <taxon>Eimeriidae</taxon>
        <taxon>Eimeria</taxon>
    </lineage>
</organism>
<feature type="compositionally biased region" description="Basic and acidic residues" evidence="2">
    <location>
        <begin position="547"/>
        <end position="576"/>
    </location>
</feature>
<accession>U6MZY0</accession>
<reference evidence="3" key="1">
    <citation type="submission" date="2013-10" db="EMBL/GenBank/DDBJ databases">
        <title>Genomic analysis of the causative agents of coccidiosis in chickens.</title>
        <authorList>
            <person name="Reid A.J."/>
            <person name="Blake D."/>
            <person name="Billington K."/>
            <person name="Browne H."/>
            <person name="Dunn M."/>
            <person name="Hung S."/>
            <person name="Kawahara F."/>
            <person name="Miranda-Saavedra D."/>
            <person name="Mourier T."/>
            <person name="Nagra H."/>
            <person name="Otto T.D."/>
            <person name="Rawlings N."/>
            <person name="Sanchez A."/>
            <person name="Sanders M."/>
            <person name="Subramaniam C."/>
            <person name="Tay Y."/>
            <person name="Dear P."/>
            <person name="Doerig C."/>
            <person name="Gruber A."/>
            <person name="Parkinson J."/>
            <person name="Shirley M."/>
            <person name="Wan K.L."/>
            <person name="Berriman M."/>
            <person name="Tomley F."/>
            <person name="Pain A."/>
        </authorList>
    </citation>
    <scope>NUCLEOTIDE SEQUENCE [LARGE SCALE GENOMIC DNA]</scope>
    <source>
        <strain evidence="3">Houghton</strain>
    </source>
</reference>
<dbReference type="InterPro" id="IPR027417">
    <property type="entry name" value="P-loop_NTPase"/>
</dbReference>
<feature type="compositionally biased region" description="Acidic residues" evidence="2">
    <location>
        <begin position="1476"/>
        <end position="1507"/>
    </location>
</feature>
<feature type="compositionally biased region" description="Acidic residues" evidence="2">
    <location>
        <begin position="592"/>
        <end position="612"/>
    </location>
</feature>
<feature type="region of interest" description="Disordered" evidence="2">
    <location>
        <begin position="530"/>
        <end position="625"/>
    </location>
</feature>
<feature type="compositionally biased region" description="Basic and acidic residues" evidence="2">
    <location>
        <begin position="1"/>
        <end position="14"/>
    </location>
</feature>
<feature type="compositionally biased region" description="Low complexity" evidence="2">
    <location>
        <begin position="1095"/>
        <end position="1106"/>
    </location>
</feature>
<feature type="region of interest" description="Disordered" evidence="2">
    <location>
        <begin position="1"/>
        <end position="73"/>
    </location>
</feature>
<dbReference type="VEuPathDB" id="ToxoDB:ENH_00047870"/>
<evidence type="ECO:0000256" key="1">
    <source>
        <dbReference type="SAM" id="Coils"/>
    </source>
</evidence>
<feature type="compositionally biased region" description="Polar residues" evidence="2">
    <location>
        <begin position="1804"/>
        <end position="1830"/>
    </location>
</feature>
<feature type="compositionally biased region" description="Low complexity" evidence="2">
    <location>
        <begin position="1249"/>
        <end position="1265"/>
    </location>
</feature>
<feature type="compositionally biased region" description="Polar residues" evidence="2">
    <location>
        <begin position="390"/>
        <end position="406"/>
    </location>
</feature>
<evidence type="ECO:0000313" key="3">
    <source>
        <dbReference type="EMBL" id="CDJ68039.1"/>
    </source>
</evidence>
<dbReference type="EMBL" id="HG725332">
    <property type="protein sequence ID" value="CDJ68039.1"/>
    <property type="molecule type" value="Genomic_DNA"/>
</dbReference>
<dbReference type="OrthoDB" id="346649at2759"/>
<dbReference type="RefSeq" id="XP_013436506.1">
    <property type="nucleotide sequence ID" value="XM_013581052.1"/>
</dbReference>